<dbReference type="HAMAP" id="MF_00701">
    <property type="entry name" value="DNA_primase_lrg_arc"/>
    <property type="match status" value="1"/>
</dbReference>
<dbReference type="Pfam" id="PF04104">
    <property type="entry name" value="DNA_primase_lrg"/>
    <property type="match status" value="1"/>
</dbReference>
<feature type="binding site" evidence="7">
    <location>
        <position position="315"/>
    </location>
    <ligand>
        <name>[4Fe-4S] cluster</name>
        <dbReference type="ChEBI" id="CHEBI:49883"/>
    </ligand>
</feature>
<dbReference type="PANTHER" id="PTHR10537:SF3">
    <property type="entry name" value="DNA PRIMASE LARGE SUBUNIT"/>
    <property type="match status" value="1"/>
</dbReference>
<evidence type="ECO:0000256" key="1">
    <source>
        <dbReference type="ARBA" id="ARBA00022485"/>
    </source>
</evidence>
<dbReference type="InterPro" id="IPR058560">
    <property type="entry name" value="DNA_primase_C"/>
</dbReference>
<dbReference type="InterPro" id="IPR007238">
    <property type="entry name" value="DNA_primase_lsu_euk/arc"/>
</dbReference>
<comment type="similarity">
    <text evidence="7">Belongs to the eukaryotic-type primase large subunit family.</text>
</comment>
<dbReference type="GO" id="GO:1990077">
    <property type="term" value="C:primosome complex"/>
    <property type="evidence" value="ECO:0007669"/>
    <property type="project" value="UniProtKB-KW"/>
</dbReference>
<reference evidence="9 10" key="1">
    <citation type="journal article" date="2019" name="Nat. Microbiol.">
        <title>Wide diversity of methane and short-chain alkane metabolisms in uncultured archaea.</title>
        <authorList>
            <person name="Borrel G."/>
            <person name="Adam P.S."/>
            <person name="McKay L.J."/>
            <person name="Chen L.X."/>
            <person name="Sierra-Garcia I.N."/>
            <person name="Sieber C.M."/>
            <person name="Letourneur Q."/>
            <person name="Ghozlane A."/>
            <person name="Andersen G.L."/>
            <person name="Li W.J."/>
            <person name="Hallam S.J."/>
            <person name="Muyzer G."/>
            <person name="de Oliveira V.M."/>
            <person name="Inskeep W.P."/>
            <person name="Banfield J.F."/>
            <person name="Gribaldo S."/>
        </authorList>
    </citation>
    <scope>NUCLEOTIDE SEQUENCE [LARGE SCALE GENOMIC DNA]</scope>
    <source>
        <strain evidence="9">NM1a</strain>
    </source>
</reference>
<dbReference type="GO" id="GO:0006269">
    <property type="term" value="P:DNA replication, synthesis of primer"/>
    <property type="evidence" value="ECO:0007669"/>
    <property type="project" value="UniProtKB-UniRule"/>
</dbReference>
<evidence type="ECO:0000256" key="2">
    <source>
        <dbReference type="ARBA" id="ARBA00022515"/>
    </source>
</evidence>
<dbReference type="SUPFAM" id="SSF140914">
    <property type="entry name" value="PriB N-terminal domain-like"/>
    <property type="match status" value="1"/>
</dbReference>
<evidence type="ECO:0000313" key="10">
    <source>
        <dbReference type="Proteomes" id="UP000317158"/>
    </source>
</evidence>
<keyword evidence="3 7" id="KW-0235">DNA replication</keyword>
<dbReference type="GO" id="GO:0006270">
    <property type="term" value="P:DNA replication initiation"/>
    <property type="evidence" value="ECO:0007669"/>
    <property type="project" value="TreeGrafter"/>
</dbReference>
<comment type="caution">
    <text evidence="9">The sequence shown here is derived from an EMBL/GenBank/DDBJ whole genome shotgun (WGS) entry which is preliminary data.</text>
</comment>
<dbReference type="EMBL" id="RXIF01000012">
    <property type="protein sequence ID" value="RZN63932.1"/>
    <property type="molecule type" value="Genomic_DNA"/>
</dbReference>
<feature type="domain" description="DNA primase large subunit C-terminal" evidence="8">
    <location>
        <begin position="225"/>
        <end position="334"/>
    </location>
</feature>
<keyword evidence="2 7" id="KW-0639">Primosome</keyword>
<evidence type="ECO:0000256" key="5">
    <source>
        <dbReference type="ARBA" id="ARBA00023004"/>
    </source>
</evidence>
<dbReference type="PANTHER" id="PTHR10537">
    <property type="entry name" value="DNA PRIMASE LARGE SUBUNIT"/>
    <property type="match status" value="1"/>
</dbReference>
<evidence type="ECO:0000256" key="6">
    <source>
        <dbReference type="ARBA" id="ARBA00023014"/>
    </source>
</evidence>
<keyword evidence="5 7" id="KW-0408">Iron</keyword>
<evidence type="ECO:0000256" key="4">
    <source>
        <dbReference type="ARBA" id="ARBA00022723"/>
    </source>
</evidence>
<dbReference type="CDD" id="cd06560">
    <property type="entry name" value="PriL"/>
    <property type="match status" value="1"/>
</dbReference>
<keyword evidence="6 7" id="KW-0411">Iron-sulfur</keyword>
<comment type="subunit">
    <text evidence="7">Heterodimer of a small subunit (PriS) and a large subunit (PriL).</text>
</comment>
<dbReference type="GO" id="GO:0003899">
    <property type="term" value="F:DNA-directed RNA polymerase activity"/>
    <property type="evidence" value="ECO:0007669"/>
    <property type="project" value="InterPro"/>
</dbReference>
<dbReference type="GO" id="GO:0051539">
    <property type="term" value="F:4 iron, 4 sulfur cluster binding"/>
    <property type="evidence" value="ECO:0007669"/>
    <property type="project" value="UniProtKB-UniRule"/>
</dbReference>
<comment type="function">
    <text evidence="7">Regulatory subunit of DNA primase, an RNA polymerase that catalyzes the synthesis of short RNA molecules used as primers for DNA polymerase during DNA replication. Stabilizes and modulates the activity of the small subunit, increasing the rate of DNA synthesis, and conferring RNA synthesis capability. The DNA polymerase activity may enable DNA primase to also catalyze primer extension after primer synthesis. May also play a role in DNA repair.</text>
</comment>
<keyword evidence="4 7" id="KW-0479">Metal-binding</keyword>
<evidence type="ECO:0000256" key="7">
    <source>
        <dbReference type="HAMAP-Rule" id="MF_00701"/>
    </source>
</evidence>
<proteinExistence type="inferred from homology"/>
<dbReference type="Pfam" id="PF26466">
    <property type="entry name" value="DNA_primase_lrg_N"/>
    <property type="match status" value="1"/>
</dbReference>
<evidence type="ECO:0000259" key="8">
    <source>
        <dbReference type="Pfam" id="PF04104"/>
    </source>
</evidence>
<accession>A0A520KQS7</accession>
<comment type="cofactor">
    <cofactor evidence="7">
        <name>[4Fe-4S] cluster</name>
        <dbReference type="ChEBI" id="CHEBI:49883"/>
    </cofactor>
    <text evidence="7">Binds 1 [4Fe-4S] cluster.</text>
</comment>
<keyword evidence="1 7" id="KW-0004">4Fe-4S</keyword>
<evidence type="ECO:0000256" key="3">
    <source>
        <dbReference type="ARBA" id="ARBA00022705"/>
    </source>
</evidence>
<organism evidence="9 10">
    <name type="scientific">Methanoliparum thermophilum</name>
    <dbReference type="NCBI Taxonomy" id="2491083"/>
    <lineage>
        <taxon>Archaea</taxon>
        <taxon>Methanobacteriati</taxon>
        <taxon>Methanobacteriota</taxon>
        <taxon>Candidatus Methanoliparia</taxon>
        <taxon>Candidatus Methanoliparales</taxon>
        <taxon>Candidatus Methanoliparaceae</taxon>
        <taxon>Candidatus Methanoliparum</taxon>
    </lineage>
</organism>
<dbReference type="InterPro" id="IPR023642">
    <property type="entry name" value="DNA_primase_lsu_PriL"/>
</dbReference>
<gene>
    <name evidence="7" type="primary">priL</name>
    <name evidence="9" type="ORF">EF806_06805</name>
</gene>
<evidence type="ECO:0000313" key="9">
    <source>
        <dbReference type="EMBL" id="RZN63932.1"/>
    </source>
</evidence>
<feature type="binding site" evidence="7">
    <location>
        <position position="306"/>
    </location>
    <ligand>
        <name>[4Fe-4S] cluster</name>
        <dbReference type="ChEBI" id="CHEBI:49883"/>
    </ligand>
</feature>
<dbReference type="GO" id="GO:0046872">
    <property type="term" value="F:metal ion binding"/>
    <property type="evidence" value="ECO:0007669"/>
    <property type="project" value="UniProtKB-KW"/>
</dbReference>
<feature type="binding site" evidence="7">
    <location>
        <position position="323"/>
    </location>
    <ligand>
        <name>[4Fe-4S] cluster</name>
        <dbReference type="ChEBI" id="CHEBI:49883"/>
    </ligand>
</feature>
<dbReference type="Proteomes" id="UP000317158">
    <property type="component" value="Unassembled WGS sequence"/>
</dbReference>
<dbReference type="AlphaFoldDB" id="A0A520KQS7"/>
<name>A0A520KQS7_METT2</name>
<feature type="binding site" evidence="7">
    <location>
        <position position="234"/>
    </location>
    <ligand>
        <name>[4Fe-4S] cluster</name>
        <dbReference type="ChEBI" id="CHEBI:49883"/>
    </ligand>
</feature>
<sequence>MGKETIDHLRSSIDTDIYTIYKYPFLDDARKYIRDSGISFNDLLEGSISTIVDCGRKRVEDALNGKIHEYDNPYLEILSYPVANIILSCINDIGLIKRYAYFESKRVYEELKKEENNFIIKIAAQFGLRLKKDGEKYETYFTDYLNNSRRINDQKWSLVNKKISKGWISLEKEDFVRLIAEKYREIIEDTLPLNIDKEDCSKIINRVGDIITCLKEKDNREKISKIDSDCFPPCIKGIISKTEKGINLSHHERFSLTTFLHKIGVKKDEIIQLFRNMPDFDFEMTRYQVDNIIGESSGTTYRCPSCSTMKTYGICTTERNKDCNNVSNPIKKYKINLDRKYKGIV</sequence>
<protein>
    <recommendedName>
        <fullName evidence="7">DNA primase large subunit PriL</fullName>
    </recommendedName>
</protein>